<feature type="transmembrane region" description="Helical" evidence="6">
    <location>
        <begin position="361"/>
        <end position="379"/>
    </location>
</feature>
<evidence type="ECO:0000256" key="4">
    <source>
        <dbReference type="ARBA" id="ARBA00022989"/>
    </source>
</evidence>
<feature type="transmembrane region" description="Helical" evidence="6">
    <location>
        <begin position="284"/>
        <end position="304"/>
    </location>
</feature>
<feature type="transmembrane region" description="Helical" evidence="6">
    <location>
        <begin position="414"/>
        <end position="433"/>
    </location>
</feature>
<feature type="transmembrane region" description="Helical" evidence="6">
    <location>
        <begin position="161"/>
        <end position="178"/>
    </location>
</feature>
<dbReference type="InterPro" id="IPR024923">
    <property type="entry name" value="PG_synth_SpoVB"/>
</dbReference>
<feature type="transmembrane region" description="Helical" evidence="6">
    <location>
        <begin position="12"/>
        <end position="30"/>
    </location>
</feature>
<comment type="caution">
    <text evidence="7">The sequence shown here is derived from an EMBL/GenBank/DDBJ whole genome shotgun (WGS) entry which is preliminary data.</text>
</comment>
<dbReference type="Proteomes" id="UP000214588">
    <property type="component" value="Unassembled WGS sequence"/>
</dbReference>
<keyword evidence="4 6" id="KW-1133">Transmembrane helix</keyword>
<dbReference type="EMBL" id="NIQC01000014">
    <property type="protein sequence ID" value="OWZ83621.1"/>
    <property type="molecule type" value="Genomic_DNA"/>
</dbReference>
<reference evidence="7 8" key="1">
    <citation type="submission" date="2017-06" db="EMBL/GenBank/DDBJ databases">
        <title>Draft Genome Sequence of Natranaerobius trueperi halophilic, alkalithermophilic bacteria from soda lakes.</title>
        <authorList>
            <person name="Zhao B."/>
        </authorList>
    </citation>
    <scope>NUCLEOTIDE SEQUENCE [LARGE SCALE GENOMIC DNA]</scope>
    <source>
        <strain evidence="7 8">DSM 18760</strain>
    </source>
</reference>
<proteinExistence type="predicted"/>
<evidence type="ECO:0000256" key="5">
    <source>
        <dbReference type="ARBA" id="ARBA00023136"/>
    </source>
</evidence>
<dbReference type="InterPro" id="IPR050833">
    <property type="entry name" value="Poly_Biosynth_Transport"/>
</dbReference>
<protein>
    <submittedName>
        <fullName evidence="7">Stage V sporulation protein B</fullName>
    </submittedName>
</protein>
<dbReference type="InterPro" id="IPR002797">
    <property type="entry name" value="Polysacc_synth"/>
</dbReference>
<keyword evidence="3 6" id="KW-0812">Transmembrane</keyword>
<feature type="transmembrane region" description="Helical" evidence="6">
    <location>
        <begin position="122"/>
        <end position="140"/>
    </location>
</feature>
<dbReference type="OrthoDB" id="9775950at2"/>
<feature type="transmembrane region" description="Helical" evidence="6">
    <location>
        <begin position="42"/>
        <end position="66"/>
    </location>
</feature>
<dbReference type="RefSeq" id="WP_089023636.1">
    <property type="nucleotide sequence ID" value="NZ_NIQC01000014.1"/>
</dbReference>
<gene>
    <name evidence="7" type="ORF">CDO51_07265</name>
</gene>
<dbReference type="GO" id="GO:0005886">
    <property type="term" value="C:plasma membrane"/>
    <property type="evidence" value="ECO:0007669"/>
    <property type="project" value="UniProtKB-SubCell"/>
</dbReference>
<organism evidence="7 8">
    <name type="scientific">Natranaerobius trueperi</name>
    <dbReference type="NCBI Taxonomy" id="759412"/>
    <lineage>
        <taxon>Bacteria</taxon>
        <taxon>Bacillati</taxon>
        <taxon>Bacillota</taxon>
        <taxon>Clostridia</taxon>
        <taxon>Natranaerobiales</taxon>
        <taxon>Natranaerobiaceae</taxon>
        <taxon>Natranaerobius</taxon>
    </lineage>
</organism>
<dbReference type="PANTHER" id="PTHR30250">
    <property type="entry name" value="PST FAMILY PREDICTED COLANIC ACID TRANSPORTER"/>
    <property type="match status" value="1"/>
</dbReference>
<dbReference type="Pfam" id="PF01943">
    <property type="entry name" value="Polysacc_synt"/>
    <property type="match status" value="1"/>
</dbReference>
<evidence type="ECO:0000256" key="3">
    <source>
        <dbReference type="ARBA" id="ARBA00022692"/>
    </source>
</evidence>
<evidence type="ECO:0000256" key="1">
    <source>
        <dbReference type="ARBA" id="ARBA00004651"/>
    </source>
</evidence>
<feature type="transmembrane region" description="Helical" evidence="6">
    <location>
        <begin position="325"/>
        <end position="349"/>
    </location>
</feature>
<dbReference type="PIRSF" id="PIRSF038958">
    <property type="entry name" value="PG_synth_SpoVB"/>
    <property type="match status" value="1"/>
</dbReference>
<feature type="transmembrane region" description="Helical" evidence="6">
    <location>
        <begin position="184"/>
        <end position="204"/>
    </location>
</feature>
<feature type="transmembrane region" description="Helical" evidence="6">
    <location>
        <begin position="231"/>
        <end position="251"/>
    </location>
</feature>
<feature type="transmembrane region" description="Helical" evidence="6">
    <location>
        <begin position="482"/>
        <end position="502"/>
    </location>
</feature>
<keyword evidence="8" id="KW-1185">Reference proteome</keyword>
<dbReference type="PANTHER" id="PTHR30250:SF21">
    <property type="entry name" value="LIPID II FLIPPASE MURJ"/>
    <property type="match status" value="1"/>
</dbReference>
<evidence type="ECO:0000256" key="6">
    <source>
        <dbReference type="SAM" id="Phobius"/>
    </source>
</evidence>
<sequence>MQKDSLVKGTAALSVGMLIAKVFGLIYRLILPNMIGTKAMGLYGMAYSVYTILLTVSMAGIPVAISKLISNEIAVNNYKNALKVFKTAFIAISLTGLIFSIILFFGASFFAERITGDSRAYLSLRAVAPAILLVSLMSSIRGYFQGLRKMTYTAVSQLLEQLFRVFGIILFAFLLLPYGETYAAAGAAFGNVLGAFVGLLYLSWNYFNIEFPKTDQLVPNFGSNLEIIKQIFYLSFPIIIGNLIMPIMNLIDATVVVNRLIYSGFSQDQATTMFAHLTQYANPLIMFPGTLGMALAMSLVPVVSENYTQGDVDKLNFIANLSLRLSIIIGVPSFIGLLFLAGPIVTLIFPNDPEASIPLRYLSPVVVFLIIKFATTGILQGLEKTMVPVRNLFKGAIFKFIITFLLTSLPVLNIRGAAIGTLVSYIVATAFNLKDVRKYIHFGFSVNKDIIKPLIASIIMGCISYFTYEFLIQFIGTRFSTLMAVIIGVITYSILMLSLKVVTTSEIEFIPKVGPKIVRLLNKFNYFKT</sequence>
<accession>A0A226BXH8</accession>
<feature type="transmembrane region" description="Helical" evidence="6">
    <location>
        <begin position="87"/>
        <end position="110"/>
    </location>
</feature>
<feature type="transmembrane region" description="Helical" evidence="6">
    <location>
        <begin position="391"/>
        <end position="408"/>
    </location>
</feature>
<evidence type="ECO:0000313" key="7">
    <source>
        <dbReference type="EMBL" id="OWZ83621.1"/>
    </source>
</evidence>
<dbReference type="CDD" id="cd13124">
    <property type="entry name" value="MATE_SpoVB_like"/>
    <property type="match status" value="1"/>
</dbReference>
<comment type="subcellular location">
    <subcellularLocation>
        <location evidence="1">Cell membrane</location>
        <topology evidence="1">Multi-pass membrane protein</topology>
    </subcellularLocation>
</comment>
<name>A0A226BXH8_9FIRM</name>
<evidence type="ECO:0000313" key="8">
    <source>
        <dbReference type="Proteomes" id="UP000214588"/>
    </source>
</evidence>
<feature type="transmembrane region" description="Helical" evidence="6">
    <location>
        <begin position="454"/>
        <end position="476"/>
    </location>
</feature>
<keyword evidence="2" id="KW-1003">Cell membrane</keyword>
<evidence type="ECO:0000256" key="2">
    <source>
        <dbReference type="ARBA" id="ARBA00022475"/>
    </source>
</evidence>
<dbReference type="AlphaFoldDB" id="A0A226BXH8"/>
<keyword evidence="5 6" id="KW-0472">Membrane</keyword>